<organism evidence="7">
    <name type="scientific">hydrothermal vent metagenome</name>
    <dbReference type="NCBI Taxonomy" id="652676"/>
    <lineage>
        <taxon>unclassified sequences</taxon>
        <taxon>metagenomes</taxon>
        <taxon>ecological metagenomes</taxon>
    </lineage>
</organism>
<dbReference type="InterPro" id="IPR002401">
    <property type="entry name" value="Cyt_P450_E_grp-I"/>
</dbReference>
<dbReference type="GO" id="GO:0005506">
    <property type="term" value="F:iron ion binding"/>
    <property type="evidence" value="ECO:0007669"/>
    <property type="project" value="InterPro"/>
</dbReference>
<reference evidence="7" key="1">
    <citation type="submission" date="2018-06" db="EMBL/GenBank/DDBJ databases">
        <authorList>
            <person name="Zhirakovskaya E."/>
        </authorList>
    </citation>
    <scope>NUCLEOTIDE SEQUENCE</scope>
</reference>
<keyword evidence="3" id="KW-0479">Metal-binding</keyword>
<dbReference type="GO" id="GO:0020037">
    <property type="term" value="F:heme binding"/>
    <property type="evidence" value="ECO:0007669"/>
    <property type="project" value="InterPro"/>
</dbReference>
<accession>A0A3B1AXR1</accession>
<dbReference type="GO" id="GO:0016705">
    <property type="term" value="F:oxidoreductase activity, acting on paired donors, with incorporation or reduction of molecular oxygen"/>
    <property type="evidence" value="ECO:0007669"/>
    <property type="project" value="InterPro"/>
</dbReference>
<sequence length="447" mass="51677">MNNNYPDSRSAPGPKGLPLIGNVLDLRGNMLDVLTNIHRDFGDLVKFRVAHLQYYSLNHPDFAKHVLISNKDNYEKDGRSSKQIRLLAGQSLLTDNGDSWYHKRRLLQNTFRLDTVKKFKDVVVSESNLLLDSWRNLNGPIDIHSAMMHLTYQVIGKSLLSEDLTHTTNQVATSMDVSLLHLYKRIFGLAFPLSIPTAGNLRFVRERKQLHHIVDKILMQRDVNVDHGSDDLLDKMIQAQQSEDLFDSTWLRDEVVTLLLAGHETTANALTWVWYLLAQHPDVEQQVYDEITQHFNGPVDDVEKLSNLSYTLKVFYEAIRLYPPIWAIERSTRETDEIGGYNIAKGSTLFISIYTLHRHPEFWQDANEFRPERFDNMRNASMAYMPFGLGQRMCMGKNFAIQEAMIVLVYLVQHCRLRLVSDKPARPEPGITLRVRDKLMMNIAWRK</sequence>
<dbReference type="InterPro" id="IPR001128">
    <property type="entry name" value="Cyt_P450"/>
</dbReference>
<evidence type="ECO:0000256" key="6">
    <source>
        <dbReference type="ARBA" id="ARBA00023033"/>
    </source>
</evidence>
<dbReference type="InterPro" id="IPR050196">
    <property type="entry name" value="Cytochrome_P450_Monoox"/>
</dbReference>
<dbReference type="Pfam" id="PF00067">
    <property type="entry name" value="p450"/>
    <property type="match status" value="1"/>
</dbReference>
<evidence type="ECO:0000313" key="7">
    <source>
        <dbReference type="EMBL" id="VAW97606.1"/>
    </source>
</evidence>
<dbReference type="EMBL" id="UOFR01000052">
    <property type="protein sequence ID" value="VAW97606.1"/>
    <property type="molecule type" value="Genomic_DNA"/>
</dbReference>
<dbReference type="Gene3D" id="1.10.630.10">
    <property type="entry name" value="Cytochrome P450"/>
    <property type="match status" value="1"/>
</dbReference>
<dbReference type="InterPro" id="IPR036396">
    <property type="entry name" value="Cyt_P450_sf"/>
</dbReference>
<dbReference type="InterPro" id="IPR017972">
    <property type="entry name" value="Cyt_P450_CS"/>
</dbReference>
<name>A0A3B1AXR1_9ZZZZ</name>
<comment type="similarity">
    <text evidence="1">Belongs to the cytochrome P450 family.</text>
</comment>
<evidence type="ECO:0000256" key="5">
    <source>
        <dbReference type="ARBA" id="ARBA00023004"/>
    </source>
</evidence>
<evidence type="ECO:0000256" key="1">
    <source>
        <dbReference type="ARBA" id="ARBA00010617"/>
    </source>
</evidence>
<keyword evidence="2" id="KW-0349">Heme</keyword>
<gene>
    <name evidence="7" type="ORF">MNBD_GAMMA21-2152</name>
</gene>
<evidence type="ECO:0000256" key="4">
    <source>
        <dbReference type="ARBA" id="ARBA00023002"/>
    </source>
</evidence>
<keyword evidence="5" id="KW-0408">Iron</keyword>
<dbReference type="PRINTS" id="PR00463">
    <property type="entry name" value="EP450I"/>
</dbReference>
<evidence type="ECO:0000256" key="2">
    <source>
        <dbReference type="ARBA" id="ARBA00022617"/>
    </source>
</evidence>
<dbReference type="PRINTS" id="PR00385">
    <property type="entry name" value="P450"/>
</dbReference>
<keyword evidence="4" id="KW-0560">Oxidoreductase</keyword>
<dbReference type="AlphaFoldDB" id="A0A3B1AXR1"/>
<dbReference type="GO" id="GO:0004497">
    <property type="term" value="F:monooxygenase activity"/>
    <property type="evidence" value="ECO:0007669"/>
    <property type="project" value="UniProtKB-KW"/>
</dbReference>
<keyword evidence="6" id="KW-0503">Monooxygenase</keyword>
<evidence type="ECO:0008006" key="8">
    <source>
        <dbReference type="Google" id="ProtNLM"/>
    </source>
</evidence>
<dbReference type="PANTHER" id="PTHR24291:SF50">
    <property type="entry name" value="BIFUNCTIONAL ALBAFLAVENONE MONOOXYGENASE_TERPENE SYNTHASE"/>
    <property type="match status" value="1"/>
</dbReference>
<dbReference type="SUPFAM" id="SSF48264">
    <property type="entry name" value="Cytochrome P450"/>
    <property type="match status" value="1"/>
</dbReference>
<evidence type="ECO:0000256" key="3">
    <source>
        <dbReference type="ARBA" id="ARBA00022723"/>
    </source>
</evidence>
<protein>
    <recommendedName>
        <fullName evidence="8">Cytochrome P450</fullName>
    </recommendedName>
</protein>
<dbReference type="PANTHER" id="PTHR24291">
    <property type="entry name" value="CYTOCHROME P450 FAMILY 4"/>
    <property type="match status" value="1"/>
</dbReference>
<dbReference type="PROSITE" id="PS00086">
    <property type="entry name" value="CYTOCHROME_P450"/>
    <property type="match status" value="1"/>
</dbReference>
<proteinExistence type="inferred from homology"/>